<reference evidence="1 2" key="1">
    <citation type="submission" date="2007-06" db="EMBL/GenBank/DDBJ databases">
        <authorList>
            <person name="Shimkets L."/>
            <person name="Ferriera S."/>
            <person name="Johnson J."/>
            <person name="Kravitz S."/>
            <person name="Beeson K."/>
            <person name="Sutton G."/>
            <person name="Rogers Y.-H."/>
            <person name="Friedman R."/>
            <person name="Frazier M."/>
            <person name="Venter J.C."/>
        </authorList>
    </citation>
    <scope>NUCLEOTIDE SEQUENCE [LARGE SCALE GENOMIC DNA]</scope>
    <source>
        <strain evidence="1 2">SIR-1</strain>
    </source>
</reference>
<keyword evidence="2" id="KW-1185">Reference proteome</keyword>
<dbReference type="STRING" id="391625.PPSIR1_13905"/>
<proteinExistence type="predicted"/>
<organism evidence="1 2">
    <name type="scientific">Plesiocystis pacifica SIR-1</name>
    <dbReference type="NCBI Taxonomy" id="391625"/>
    <lineage>
        <taxon>Bacteria</taxon>
        <taxon>Pseudomonadati</taxon>
        <taxon>Myxococcota</taxon>
        <taxon>Polyangia</taxon>
        <taxon>Nannocystales</taxon>
        <taxon>Nannocystaceae</taxon>
        <taxon>Plesiocystis</taxon>
    </lineage>
</organism>
<name>A6G8W6_9BACT</name>
<gene>
    <name evidence="1" type="ORF">PPSIR1_13905</name>
</gene>
<evidence type="ECO:0000313" key="2">
    <source>
        <dbReference type="Proteomes" id="UP000005801"/>
    </source>
</evidence>
<dbReference type="OrthoDB" id="5523140at2"/>
<evidence type="ECO:0008006" key="3">
    <source>
        <dbReference type="Google" id="ProtNLM"/>
    </source>
</evidence>
<dbReference type="AlphaFoldDB" id="A6G8W6"/>
<dbReference type="InterPro" id="IPR036513">
    <property type="entry name" value="STAS_dom_sf"/>
</dbReference>
<evidence type="ECO:0000313" key="1">
    <source>
        <dbReference type="EMBL" id="EDM77652.1"/>
    </source>
</evidence>
<comment type="caution">
    <text evidence="1">The sequence shown here is derived from an EMBL/GenBank/DDBJ whole genome shotgun (WGS) entry which is preliminary data.</text>
</comment>
<dbReference type="Proteomes" id="UP000005801">
    <property type="component" value="Unassembled WGS sequence"/>
</dbReference>
<sequence length="126" mass="14175">MKHECYWDETRGCGRVRFVGEIGEGEVAELMAKIESVFDGGDARLLLVDNRASPMLVSRSVRRAFEEHAAGFRFDRLALVGSTHLNRMVGRIVLGLMGRLSEANFFVTEEEALDWLFADRARARVG</sequence>
<dbReference type="RefSeq" id="WP_006973161.1">
    <property type="nucleotide sequence ID" value="NZ_ABCS01000042.1"/>
</dbReference>
<dbReference type="EMBL" id="ABCS01000042">
    <property type="protein sequence ID" value="EDM77652.1"/>
    <property type="molecule type" value="Genomic_DNA"/>
</dbReference>
<dbReference type="InterPro" id="IPR021866">
    <property type="entry name" value="SpoIIAA-like"/>
</dbReference>
<dbReference type="Gene3D" id="3.40.970.30">
    <property type="entry name" value="yp_829618.1 like domains"/>
    <property type="match status" value="1"/>
</dbReference>
<accession>A6G8W6</accession>
<dbReference type="Pfam" id="PF11964">
    <property type="entry name" value="SpoIIAA-like"/>
    <property type="match status" value="1"/>
</dbReference>
<protein>
    <recommendedName>
        <fullName evidence="3">STAS/SEC14 domain-containing protein</fullName>
    </recommendedName>
</protein>
<dbReference type="SUPFAM" id="SSF52091">
    <property type="entry name" value="SpoIIaa-like"/>
    <property type="match status" value="1"/>
</dbReference>